<dbReference type="Proteomes" id="UP000004633">
    <property type="component" value="Unassembled WGS sequence"/>
</dbReference>
<evidence type="ECO:0000259" key="3">
    <source>
        <dbReference type="PROSITE" id="PS50234"/>
    </source>
</evidence>
<feature type="domain" description="VWFA" evidence="3">
    <location>
        <begin position="457"/>
        <end position="637"/>
    </location>
</feature>
<proteinExistence type="inferred from homology"/>
<evidence type="ECO:0000256" key="1">
    <source>
        <dbReference type="ARBA" id="ARBA00005799"/>
    </source>
</evidence>
<comment type="caution">
    <text evidence="4">The sequence shown here is derived from an EMBL/GenBank/DDBJ whole genome shotgun (WGS) entry which is preliminary data.</text>
</comment>
<dbReference type="SMART" id="SM00327">
    <property type="entry name" value="VWA"/>
    <property type="match status" value="1"/>
</dbReference>
<dbReference type="Gene3D" id="1.10.8.80">
    <property type="entry name" value="Magnesium chelatase subunit I, C-Terminal domain"/>
    <property type="match status" value="1"/>
</dbReference>
<gene>
    <name evidence="4" type="ORF">HMPREF9555_01061</name>
</gene>
<feature type="region of interest" description="Disordered" evidence="2">
    <location>
        <begin position="266"/>
        <end position="359"/>
    </location>
</feature>
<dbReference type="SUPFAM" id="SSF53300">
    <property type="entry name" value="vWA-like"/>
    <property type="match status" value="1"/>
</dbReference>
<keyword evidence="5" id="KW-1185">Reference proteome</keyword>
<dbReference type="Pfam" id="PF17863">
    <property type="entry name" value="AAA_lid_2"/>
    <property type="match status" value="1"/>
</dbReference>
<organism evidence="4 5">
    <name type="scientific">Selenomonas artemidis F0399</name>
    <dbReference type="NCBI Taxonomy" id="749551"/>
    <lineage>
        <taxon>Bacteria</taxon>
        <taxon>Bacillati</taxon>
        <taxon>Bacillota</taxon>
        <taxon>Negativicutes</taxon>
        <taxon>Selenomonadales</taxon>
        <taxon>Selenomonadaceae</taxon>
        <taxon>Selenomonas</taxon>
    </lineage>
</organism>
<dbReference type="AlphaFoldDB" id="E7N251"/>
<accession>E7N251</accession>
<dbReference type="InterPro" id="IPR041628">
    <property type="entry name" value="ChlI/MoxR_AAA_lid"/>
</dbReference>
<feature type="compositionally biased region" description="Basic and acidic residues" evidence="2">
    <location>
        <begin position="308"/>
        <end position="335"/>
    </location>
</feature>
<dbReference type="Gene3D" id="3.40.50.410">
    <property type="entry name" value="von Willebrand factor, type A domain"/>
    <property type="match status" value="1"/>
</dbReference>
<feature type="compositionally biased region" description="Acidic residues" evidence="2">
    <location>
        <begin position="336"/>
        <end position="346"/>
    </location>
</feature>
<sequence>MKNTVYPLSAIVGQTAAKRALLIALVNPRAGGLLLSGTQGTAKTLLARAAGALPQVGKLTQLPLGATDDMVFGGTDIERLLADGVRTAQPGILRRAAGGLLLLDEANLLPRPFLHAALAAAEEDASVVLVGTMNPAEGTLPAAVLDGFGMFVSLSGADDAAERRAVVRRACAYSRAPEAFAADYCAAEEELGASVAAARERLADVAVSSAMRTLAAEFVVRARCAGNRAELFLTETARAAAALAGRTYLLPADMEEAALYVLPHRMSAPPEMPAPPQSAEENEGDGADGDTQDADDTAQEEQGQDASQGDHPEVGDAAGDDSRADESPSEERTEESTDEDGGDLGDAEPPQNPVGGGTDAIFDALAQMTMPLLDFTRERRAVGAGSGKRLTAVSTAGGRMVRDAAAREREHDIALAATLRAAAPYQRLRRSAADGRRIVIARSDLRRAVRERKRGANILFVVDASGSMAARARMRAVKGAMLALLREAYVRRDRVGLVAFRRDRAETLLPLTRSVELAQRLLRELPTGGRTPLAAGLSEALLHLAGAARRGELAETLLVLLTDGRATAAPEGEDPAQAALTAAETIGNTGVRALVLDTEQDLVRLHLAAQVAAKMHAPCYTLEELSVQRILHLVKGVTRDFGA</sequence>
<dbReference type="RefSeq" id="WP_009349727.1">
    <property type="nucleotide sequence ID" value="NZ_GL638136.1"/>
</dbReference>
<dbReference type="SUPFAM" id="SSF52540">
    <property type="entry name" value="P-loop containing nucleoside triphosphate hydrolases"/>
    <property type="match status" value="1"/>
</dbReference>
<comment type="similarity">
    <text evidence="1">Belongs to the Mg-chelatase subunits D/I family.</text>
</comment>
<dbReference type="InterPro" id="IPR036465">
    <property type="entry name" value="vWFA_dom_sf"/>
</dbReference>
<dbReference type="STRING" id="749551.HMPREF9555_01061"/>
<dbReference type="EMBL" id="AECV01000016">
    <property type="protein sequence ID" value="EFW29833.1"/>
    <property type="molecule type" value="Genomic_DNA"/>
</dbReference>
<evidence type="ECO:0000256" key="2">
    <source>
        <dbReference type="SAM" id="MobiDB-lite"/>
    </source>
</evidence>
<name>E7N251_9FIRM</name>
<dbReference type="PANTHER" id="PTHR35023:SF1">
    <property type="entry name" value="MG-PROTOPORPHYRIN IX CHELATASE"/>
    <property type="match status" value="1"/>
</dbReference>
<dbReference type="Pfam" id="PF13519">
    <property type="entry name" value="VWA_2"/>
    <property type="match status" value="1"/>
</dbReference>
<protein>
    <submittedName>
        <fullName evidence="4">von Willebrand factor type A domain protein</fullName>
    </submittedName>
</protein>
<evidence type="ECO:0000313" key="4">
    <source>
        <dbReference type="EMBL" id="EFW29833.1"/>
    </source>
</evidence>
<dbReference type="InterPro" id="IPR041702">
    <property type="entry name" value="BchD/ChlD_VWA"/>
</dbReference>
<feature type="compositionally biased region" description="Acidic residues" evidence="2">
    <location>
        <begin position="280"/>
        <end position="303"/>
    </location>
</feature>
<dbReference type="InterPro" id="IPR052989">
    <property type="entry name" value="Mg-chelatase_DI-like"/>
</dbReference>
<dbReference type="HOGENOM" id="CLU_016684_6_0_9"/>
<evidence type="ECO:0000313" key="5">
    <source>
        <dbReference type="Proteomes" id="UP000004633"/>
    </source>
</evidence>
<reference evidence="4 5" key="1">
    <citation type="submission" date="2010-08" db="EMBL/GenBank/DDBJ databases">
        <authorList>
            <person name="Weinstock G."/>
            <person name="Sodergren E."/>
            <person name="Clifton S."/>
            <person name="Fulton L."/>
            <person name="Fulton B."/>
            <person name="Courtney L."/>
            <person name="Fronick C."/>
            <person name="Harrison M."/>
            <person name="Strong C."/>
            <person name="Farmer C."/>
            <person name="Delahaunty K."/>
            <person name="Markovic C."/>
            <person name="Hall O."/>
            <person name="Minx P."/>
            <person name="Tomlinson C."/>
            <person name="Mitreva M."/>
            <person name="Hou S."/>
            <person name="Chen J."/>
            <person name="Wollam A."/>
            <person name="Pepin K.H."/>
            <person name="Johnson M."/>
            <person name="Bhonagiri V."/>
            <person name="Zhang X."/>
            <person name="Suruliraj S."/>
            <person name="Warren W."/>
            <person name="Chinwalla A."/>
            <person name="Mardis E.R."/>
            <person name="Wilson R.K."/>
        </authorList>
    </citation>
    <scope>NUCLEOTIDE SEQUENCE [LARGE SCALE GENOMIC DNA]</scope>
    <source>
        <strain evidence="4 5">F0399</strain>
    </source>
</reference>
<dbReference type="InterPro" id="IPR002035">
    <property type="entry name" value="VWF_A"/>
</dbReference>
<dbReference type="PANTHER" id="PTHR35023">
    <property type="entry name" value="CHELATASE-RELATED"/>
    <property type="match status" value="1"/>
</dbReference>
<dbReference type="Gene3D" id="3.40.50.300">
    <property type="entry name" value="P-loop containing nucleotide triphosphate hydrolases"/>
    <property type="match status" value="1"/>
</dbReference>
<dbReference type="InterPro" id="IPR027417">
    <property type="entry name" value="P-loop_NTPase"/>
</dbReference>
<dbReference type="PROSITE" id="PS50234">
    <property type="entry name" value="VWFA"/>
    <property type="match status" value="1"/>
</dbReference>
<dbReference type="CDD" id="cd01451">
    <property type="entry name" value="vWA_Magnesium_chelatase"/>
    <property type="match status" value="1"/>
</dbReference>